<dbReference type="SUPFAM" id="SSF54427">
    <property type="entry name" value="NTF2-like"/>
    <property type="match status" value="1"/>
</dbReference>
<dbReference type="OrthoDB" id="1162399at2759"/>
<evidence type="ECO:0000256" key="1">
    <source>
        <dbReference type="SAM" id="MobiDB-lite"/>
    </source>
</evidence>
<dbReference type="Proteomes" id="UP001302367">
    <property type="component" value="Chromosome 1"/>
</dbReference>
<feature type="compositionally biased region" description="Basic and acidic residues" evidence="1">
    <location>
        <begin position="186"/>
        <end position="198"/>
    </location>
</feature>
<organism evidence="2 4">
    <name type="scientific">Cercospora beticola</name>
    <name type="common">Sugarbeet leaf spot fungus</name>
    <dbReference type="NCBI Taxonomy" id="122368"/>
    <lineage>
        <taxon>Eukaryota</taxon>
        <taxon>Fungi</taxon>
        <taxon>Dikarya</taxon>
        <taxon>Ascomycota</taxon>
        <taxon>Pezizomycotina</taxon>
        <taxon>Dothideomycetes</taxon>
        <taxon>Dothideomycetidae</taxon>
        <taxon>Mycosphaerellales</taxon>
        <taxon>Mycosphaerellaceae</taxon>
        <taxon>Cercospora</taxon>
    </lineage>
</organism>
<feature type="compositionally biased region" description="Basic and acidic residues" evidence="1">
    <location>
        <begin position="268"/>
        <end position="302"/>
    </location>
</feature>
<dbReference type="AlphaFoldDB" id="A0A2G5I6K7"/>
<reference evidence="2 4" key="1">
    <citation type="submission" date="2015-10" db="EMBL/GenBank/DDBJ databases">
        <title>The cercosporin biosynthetic gene cluster was horizontally transferred to several fungal lineages and shown to be expanded in Cercospora beticola based on microsynteny with recipient genomes.</title>
        <authorList>
            <person name="De Jonge R."/>
            <person name="Ebert M.K."/>
            <person name="Suttle J.C."/>
            <person name="Jurick Ii W.M."/>
            <person name="Secor G.A."/>
            <person name="Thomma B.P."/>
            <person name="Van De Peer Y."/>
            <person name="Bolton M.D."/>
        </authorList>
    </citation>
    <scope>NUCLEOTIDE SEQUENCE [LARGE SCALE GENOMIC DNA]</scope>
    <source>
        <strain evidence="2 4">09-40</strain>
    </source>
</reference>
<reference evidence="3 5" key="2">
    <citation type="submission" date="2023-09" db="EMBL/GenBank/DDBJ databases">
        <title>Complete-Gapless Cercospora beticola genome.</title>
        <authorList>
            <person name="Wyatt N.A."/>
            <person name="Spanner R.E."/>
            <person name="Bolton M.D."/>
        </authorList>
    </citation>
    <scope>NUCLEOTIDE SEQUENCE [LARGE SCALE GENOMIC DNA]</scope>
    <source>
        <strain evidence="3">Cb09-40</strain>
    </source>
</reference>
<feature type="compositionally biased region" description="Basic and acidic residues" evidence="1">
    <location>
        <begin position="342"/>
        <end position="355"/>
    </location>
</feature>
<sequence>MPPKSAAYLQFLQSPSTGVLASDASINYITTTTQISEPTAILKHLAAQAKQVVKKEEKVLSTIEGDDGCCIETQTTLSFRMGGGAFLPGMDSNMLDEREVTFPLTHVVTFHGDKIQQIRQYWDQGTLLKQVEAIGKTGRNWPIRDGKDQVKAVTTSIKTATPSGASSARGGNGSRNPHDVVVNAHQKRDSVSVTRDPHASLSLFAERDPNEGTSTYSGPKYEPVKSARPAPRDLGELFTNEEQESNPVRSQSPHKEHGTILKAGAGKGFKENRLFESREELEPPQSPERKKTYTKKYEHFDFGDGEDAPQGGHGGHARAKSKNAQDKSGPTFSFEDFATPPKHIEKNRPDYERHWGAGVDEEDPESPPKRPVVHQPRKDAEPHWELNDESPAPAKAKSFQRQKGLGLYGDPLHADDRVQKPAQKPNVNNSRREDDFEAHYSFADESPAPVKKIYKTAGDGMGSRSDGNFADGSTASGKKIYKTAGDGMGSRSGGRSWGIGDESDPEVDAEVRPTARSRGQRSQARSGADPDF</sequence>
<dbReference type="Gene3D" id="3.10.450.50">
    <property type="match status" value="1"/>
</dbReference>
<evidence type="ECO:0000313" key="3">
    <source>
        <dbReference type="EMBL" id="WPA96813.1"/>
    </source>
</evidence>
<dbReference type="Proteomes" id="UP000230605">
    <property type="component" value="Chromosome 1"/>
</dbReference>
<feature type="compositionally biased region" description="Basic and acidic residues" evidence="1">
    <location>
        <begin position="222"/>
        <end position="235"/>
    </location>
</feature>
<name>A0A2G5I6K7_CERBT</name>
<dbReference type="EMBL" id="CP134184">
    <property type="protein sequence ID" value="WPA96813.1"/>
    <property type="molecule type" value="Genomic_DNA"/>
</dbReference>
<dbReference type="InterPro" id="IPR032710">
    <property type="entry name" value="NTF2-like_dom_sf"/>
</dbReference>
<feature type="compositionally biased region" description="Low complexity" evidence="1">
    <location>
        <begin position="516"/>
        <end position="532"/>
    </location>
</feature>
<feature type="compositionally biased region" description="Gly residues" evidence="1">
    <location>
        <begin position="486"/>
        <end position="497"/>
    </location>
</feature>
<protein>
    <recommendedName>
        <fullName evidence="6">NTF2 domain-containing protein</fullName>
    </recommendedName>
</protein>
<evidence type="ECO:0000313" key="4">
    <source>
        <dbReference type="Proteomes" id="UP000230605"/>
    </source>
</evidence>
<keyword evidence="5" id="KW-1185">Reference proteome</keyword>
<proteinExistence type="predicted"/>
<gene>
    <name evidence="2" type="ORF">CB0940_01375</name>
    <name evidence="3" type="ORF">RHO25_001421</name>
</gene>
<feature type="region of interest" description="Disordered" evidence="1">
    <location>
        <begin position="157"/>
        <end position="532"/>
    </location>
</feature>
<evidence type="ECO:0000313" key="2">
    <source>
        <dbReference type="EMBL" id="PIB00389.1"/>
    </source>
</evidence>
<dbReference type="EMBL" id="LKMD01000100">
    <property type="protein sequence ID" value="PIB00389.1"/>
    <property type="molecule type" value="Genomic_DNA"/>
</dbReference>
<feature type="compositionally biased region" description="Basic and acidic residues" evidence="1">
    <location>
        <begin position="376"/>
        <end position="386"/>
    </location>
</feature>
<accession>A0A2G5I6K7</accession>
<evidence type="ECO:0000313" key="5">
    <source>
        <dbReference type="Proteomes" id="UP001302367"/>
    </source>
</evidence>
<evidence type="ECO:0008006" key="6">
    <source>
        <dbReference type="Google" id="ProtNLM"/>
    </source>
</evidence>